<keyword evidence="3" id="KW-1003">Cell membrane</keyword>
<evidence type="ECO:0000256" key="1">
    <source>
        <dbReference type="ARBA" id="ARBA00004413"/>
    </source>
</evidence>
<feature type="domain" description="CheC-like protein" evidence="9">
    <location>
        <begin position="133"/>
        <end position="167"/>
    </location>
</feature>
<evidence type="ECO:0000256" key="6">
    <source>
        <dbReference type="ARBA" id="ARBA00023136"/>
    </source>
</evidence>
<feature type="compositionally biased region" description="Low complexity" evidence="7">
    <location>
        <begin position="237"/>
        <end position="258"/>
    </location>
</feature>
<comment type="subcellular location">
    <subcellularLocation>
        <location evidence="1">Cell membrane</location>
        <topology evidence="1">Peripheral membrane protein</topology>
        <orientation evidence="1">Cytoplasmic side</orientation>
    </subcellularLocation>
</comment>
<evidence type="ECO:0000256" key="4">
    <source>
        <dbReference type="ARBA" id="ARBA00022500"/>
    </source>
</evidence>
<dbReference type="Gene3D" id="2.30.330.10">
    <property type="entry name" value="SpoA-like"/>
    <property type="match status" value="1"/>
</dbReference>
<comment type="similarity">
    <text evidence="2">Belongs to the FliN/MopA/SpaO family.</text>
</comment>
<dbReference type="NCBIfam" id="TIGR02480">
    <property type="entry name" value="fliN"/>
    <property type="match status" value="1"/>
</dbReference>
<keyword evidence="5" id="KW-0283">Flagellar rotation</keyword>
<accession>A0ABW2UT21</accession>
<dbReference type="SUPFAM" id="SSF103039">
    <property type="entry name" value="CheC-like"/>
    <property type="match status" value="1"/>
</dbReference>
<keyword evidence="10" id="KW-0966">Cell projection</keyword>
<dbReference type="InterPro" id="IPR051469">
    <property type="entry name" value="FliN/MopA/SpaO"/>
</dbReference>
<keyword evidence="10" id="KW-0282">Flagellum</keyword>
<evidence type="ECO:0000256" key="3">
    <source>
        <dbReference type="ARBA" id="ARBA00022475"/>
    </source>
</evidence>
<gene>
    <name evidence="10" type="primary">fliY</name>
    <name evidence="10" type="ORF">ACFQU8_00940</name>
</gene>
<dbReference type="InterPro" id="IPR028976">
    <property type="entry name" value="CheC-like_sf"/>
</dbReference>
<organism evidence="10 11">
    <name type="scientific">Lentibacillus kimchii</name>
    <dbReference type="NCBI Taxonomy" id="1542911"/>
    <lineage>
        <taxon>Bacteria</taxon>
        <taxon>Bacillati</taxon>
        <taxon>Bacillota</taxon>
        <taxon>Bacilli</taxon>
        <taxon>Bacillales</taxon>
        <taxon>Bacillaceae</taxon>
        <taxon>Lentibacillus</taxon>
    </lineage>
</organism>
<dbReference type="PANTHER" id="PTHR43484:SF1">
    <property type="entry name" value="FLAGELLAR MOTOR SWITCH PROTEIN FLIN"/>
    <property type="match status" value="1"/>
</dbReference>
<reference evidence="11" key="1">
    <citation type="journal article" date="2019" name="Int. J. Syst. Evol. Microbiol.">
        <title>The Global Catalogue of Microorganisms (GCM) 10K type strain sequencing project: providing services to taxonomists for standard genome sequencing and annotation.</title>
        <authorList>
            <consortium name="The Broad Institute Genomics Platform"/>
            <consortium name="The Broad Institute Genome Sequencing Center for Infectious Disease"/>
            <person name="Wu L."/>
            <person name="Ma J."/>
        </authorList>
    </citation>
    <scope>NUCLEOTIDE SEQUENCE [LARGE SCALE GENOMIC DNA]</scope>
    <source>
        <strain evidence="11">JCM 30234</strain>
    </source>
</reference>
<dbReference type="PANTHER" id="PTHR43484">
    <property type="match status" value="1"/>
</dbReference>
<evidence type="ECO:0000256" key="2">
    <source>
        <dbReference type="ARBA" id="ARBA00009226"/>
    </source>
</evidence>
<dbReference type="SUPFAM" id="SSF101801">
    <property type="entry name" value="Surface presentation of antigens (SPOA)"/>
    <property type="match status" value="1"/>
</dbReference>
<sequence length="380" mass="41040">MSDDQLSQDEIDALLKVGSDDDEAELTNSELLSPVEIDTLGEIGNISFGSSATTMSTLLNQKVEITTPDVSIITKEELADAFESEQVQVNVNYSEGFDGQNILLMNSEDVAVIADIMLGGDGTSPEQELSEIKLSAVQEVMNQMMGTAATSMSSVFNKKIDISPPTIQVEKDGDSQSSETAPGEDHLVKVSFRLKVGELIDSNIMQLIPLFFARQLVNQLMASSADKTEADEEPAEAETAAAAADHSAAETAPEQPETADQEPHYLGNKVGQESASVQKAAFSELEQTDFSQTEKQNLDMLLDISLDVAVELGRTNRTIQDILQLAAGSVIELNKLAGEPVDIKINDKLIAKGEVVVIDENFGVRVTDIMSRTDRLKTLK</sequence>
<keyword evidence="10" id="KW-0969">Cilium</keyword>
<evidence type="ECO:0000259" key="8">
    <source>
        <dbReference type="Pfam" id="PF01052"/>
    </source>
</evidence>
<dbReference type="EMBL" id="JBHTGR010000001">
    <property type="protein sequence ID" value="MFC7745806.1"/>
    <property type="molecule type" value="Genomic_DNA"/>
</dbReference>
<evidence type="ECO:0000313" key="11">
    <source>
        <dbReference type="Proteomes" id="UP001596620"/>
    </source>
</evidence>
<dbReference type="InterPro" id="IPR001172">
    <property type="entry name" value="FliN_T3SS_HrcQb"/>
</dbReference>
<keyword evidence="6" id="KW-0472">Membrane</keyword>
<feature type="domain" description="Flagellar motor switch protein FliN-like C-terminal" evidence="8">
    <location>
        <begin position="300"/>
        <end position="370"/>
    </location>
</feature>
<dbReference type="NCBIfam" id="NF005995">
    <property type="entry name" value="PRK08119.1"/>
    <property type="match status" value="1"/>
</dbReference>
<dbReference type="Pfam" id="PF01052">
    <property type="entry name" value="FliMN_C"/>
    <property type="match status" value="1"/>
</dbReference>
<dbReference type="InterPro" id="IPR012826">
    <property type="entry name" value="FliN"/>
</dbReference>
<name>A0ABW2UT21_9BACI</name>
<protein>
    <submittedName>
        <fullName evidence="10">Flagellar motor switch phosphatase FliY</fullName>
    </submittedName>
</protein>
<evidence type="ECO:0000259" key="9">
    <source>
        <dbReference type="Pfam" id="PF04509"/>
    </source>
</evidence>
<evidence type="ECO:0000256" key="5">
    <source>
        <dbReference type="ARBA" id="ARBA00022779"/>
    </source>
</evidence>
<evidence type="ECO:0000256" key="7">
    <source>
        <dbReference type="SAM" id="MobiDB-lite"/>
    </source>
</evidence>
<dbReference type="InterPro" id="IPR036429">
    <property type="entry name" value="SpoA-like_sf"/>
</dbReference>
<dbReference type="RefSeq" id="WP_382357277.1">
    <property type="nucleotide sequence ID" value="NZ_JBHTGR010000001.1"/>
</dbReference>
<feature type="region of interest" description="Disordered" evidence="7">
    <location>
        <begin position="225"/>
        <end position="265"/>
    </location>
</feature>
<dbReference type="PRINTS" id="PR00956">
    <property type="entry name" value="FLGMOTORFLIN"/>
</dbReference>
<dbReference type="Pfam" id="PF04509">
    <property type="entry name" value="CheC"/>
    <property type="match status" value="2"/>
</dbReference>
<dbReference type="InterPro" id="IPR007597">
    <property type="entry name" value="CheC"/>
</dbReference>
<feature type="domain" description="CheC-like protein" evidence="9">
    <location>
        <begin position="36"/>
        <end position="72"/>
    </location>
</feature>
<keyword evidence="4" id="KW-0145">Chemotaxis</keyword>
<proteinExistence type="inferred from homology"/>
<dbReference type="InterPro" id="IPR001543">
    <property type="entry name" value="FliN-like_C"/>
</dbReference>
<evidence type="ECO:0000313" key="10">
    <source>
        <dbReference type="EMBL" id="MFC7745806.1"/>
    </source>
</evidence>
<dbReference type="Proteomes" id="UP001596620">
    <property type="component" value="Unassembled WGS sequence"/>
</dbReference>
<comment type="caution">
    <text evidence="10">The sequence shown here is derived from an EMBL/GenBank/DDBJ whole genome shotgun (WGS) entry which is preliminary data.</text>
</comment>
<dbReference type="CDD" id="cd17907">
    <property type="entry name" value="FliY_FliN-Y"/>
    <property type="match status" value="1"/>
</dbReference>
<keyword evidence="11" id="KW-1185">Reference proteome</keyword>
<dbReference type="Gene3D" id="3.40.1550.10">
    <property type="entry name" value="CheC-like"/>
    <property type="match status" value="1"/>
</dbReference>